<evidence type="ECO:0000313" key="2">
    <source>
        <dbReference type="EMBL" id="GEC07161.1"/>
    </source>
</evidence>
<comment type="caution">
    <text evidence="2">The sequence shown here is derived from an EMBL/GenBank/DDBJ whole genome shotgun (WGS) entry which is preliminary data.</text>
</comment>
<dbReference type="AlphaFoldDB" id="A0A4Y3VN39"/>
<gene>
    <name evidence="2" type="ORF">SSP24_48160</name>
</gene>
<feature type="region of interest" description="Disordered" evidence="1">
    <location>
        <begin position="134"/>
        <end position="153"/>
    </location>
</feature>
<feature type="region of interest" description="Disordered" evidence="1">
    <location>
        <begin position="717"/>
        <end position="753"/>
    </location>
</feature>
<reference evidence="2 3" key="1">
    <citation type="submission" date="2019-06" db="EMBL/GenBank/DDBJ databases">
        <title>Whole genome shotgun sequence of Streptomyces spinoverrucosus NBRC 14228.</title>
        <authorList>
            <person name="Hosoyama A."/>
            <person name="Uohara A."/>
            <person name="Ohji S."/>
            <person name="Ichikawa N."/>
        </authorList>
    </citation>
    <scope>NUCLEOTIDE SEQUENCE [LARGE SCALE GENOMIC DNA]</scope>
    <source>
        <strain evidence="2 3">NBRC 14228</strain>
    </source>
</reference>
<dbReference type="OrthoDB" id="3887965at2"/>
<proteinExistence type="predicted"/>
<dbReference type="RefSeq" id="WP_141311759.1">
    <property type="nucleotide sequence ID" value="NZ_BJND01000036.1"/>
</dbReference>
<name>A0A4Y3VN39_9ACTN</name>
<dbReference type="Proteomes" id="UP000317881">
    <property type="component" value="Unassembled WGS sequence"/>
</dbReference>
<organism evidence="2 3">
    <name type="scientific">Streptomyces spinoverrucosus</name>
    <dbReference type="NCBI Taxonomy" id="284043"/>
    <lineage>
        <taxon>Bacteria</taxon>
        <taxon>Bacillati</taxon>
        <taxon>Actinomycetota</taxon>
        <taxon>Actinomycetes</taxon>
        <taxon>Kitasatosporales</taxon>
        <taxon>Streptomycetaceae</taxon>
        <taxon>Streptomyces</taxon>
    </lineage>
</organism>
<evidence type="ECO:0000313" key="3">
    <source>
        <dbReference type="Proteomes" id="UP000317881"/>
    </source>
</evidence>
<keyword evidence="3" id="KW-1185">Reference proteome</keyword>
<accession>A0A4Y3VN39</accession>
<dbReference type="EMBL" id="BJND01000036">
    <property type="protein sequence ID" value="GEC07161.1"/>
    <property type="molecule type" value="Genomic_DNA"/>
</dbReference>
<protein>
    <submittedName>
        <fullName evidence="2">Uncharacterized protein</fullName>
    </submittedName>
</protein>
<evidence type="ECO:0000256" key="1">
    <source>
        <dbReference type="SAM" id="MobiDB-lite"/>
    </source>
</evidence>
<sequence length="841" mass="90561">MANKRPDGVYPYIGTDTWAKHLADAVENTCEQHGVVPPPRTGITEGLATALGDTEIKKIVATVGGKKVLRPNTCRPVQAGADTVLLLICDVHGAAVVPWDLNDRTVSSWTPPSPEATQRVSALIAAETALEKAEKEQRIAEKERDARRRAPGDETYAAEALAAAGEKFVEATQQVRDAKRERDALLAALGHRRPRPVVQAVEDNGQPMAALTLAEQPYEVAVHIQRYAAANLRRAGKTRGYDLTESLVASGQLTRGMSVLQQWQIKTADGTSSSLWRMVAVTANNRALARLDIFGLRPEHLVTGMPQSLCPLPKEKNDPTLLLLNQREILNRVSAGLNEASAAEETEPEHAAQRAAKVATVPMEIVIGCSKPEALEHVLRALNVNDHLRGIQPYDEDARLIALFATLVDAYAKEGQLGAVLADTFPTARGAELLDLGGVRDALTANGPLDPLASLLPPSEEVSPVTMRDAAIRAITALVFPEVPSAPPSTGKRQVRDTGLFWPIVQGALQEPPWSQIRAKAAEARTRLWSAAIAQLYLHRENILSALGLFGVQEAKEGSGQDPRSLKDLFLGADAGDPTAWAALVRRMAPNLMHAPERLITPGQGSEAGDSRKGVRRTPSSALAALTLAYTEQTPHVSRALLLSFARAVLAHPDAREAPEAPEGGRPVCYGERYWDDTTRTAIVPGMVLVPDLDGSPTSFVADKAWFDETFPVELGRATPPHAARGASGGPSTTRATDPADGSTSVHEDVPVDPRDQLASLRRELPARVELAEGSYQRAVAAADALLADFEEARRLRTQLGEEPLPADQRIAWMEKLVKARDAAQTSVSALQQVESLILQI</sequence>
<feature type="compositionally biased region" description="Basic and acidic residues" evidence="1">
    <location>
        <begin position="134"/>
        <end position="152"/>
    </location>
</feature>